<feature type="repeat" description="PPR" evidence="2">
    <location>
        <begin position="74"/>
        <end position="108"/>
    </location>
</feature>
<dbReference type="Gene3D" id="1.25.40.10">
    <property type="entry name" value="Tetratricopeptide repeat domain"/>
    <property type="match status" value="6"/>
</dbReference>
<dbReference type="GO" id="GO:0009451">
    <property type="term" value="P:RNA modification"/>
    <property type="evidence" value="ECO:0007669"/>
    <property type="project" value="InterPro"/>
</dbReference>
<feature type="repeat" description="PPR" evidence="2">
    <location>
        <begin position="396"/>
        <end position="430"/>
    </location>
</feature>
<feature type="repeat" description="PPR" evidence="2">
    <location>
        <begin position="334"/>
        <end position="368"/>
    </location>
</feature>
<dbReference type="Pfam" id="PF13041">
    <property type="entry name" value="PPR_2"/>
    <property type="match status" value="1"/>
</dbReference>
<organism evidence="3 4">
    <name type="scientific">Coffea arabica</name>
    <name type="common">Arabian coffee</name>
    <dbReference type="NCBI Taxonomy" id="13443"/>
    <lineage>
        <taxon>Eukaryota</taxon>
        <taxon>Viridiplantae</taxon>
        <taxon>Streptophyta</taxon>
        <taxon>Embryophyta</taxon>
        <taxon>Tracheophyta</taxon>
        <taxon>Spermatophyta</taxon>
        <taxon>Magnoliopsida</taxon>
        <taxon>eudicotyledons</taxon>
        <taxon>Gunneridae</taxon>
        <taxon>Pentapetalae</taxon>
        <taxon>asterids</taxon>
        <taxon>lamiids</taxon>
        <taxon>Gentianales</taxon>
        <taxon>Rubiaceae</taxon>
        <taxon>Ixoroideae</taxon>
        <taxon>Gardenieae complex</taxon>
        <taxon>Bertiereae - Coffeeae clade</taxon>
        <taxon>Coffeeae</taxon>
        <taxon>Coffea</taxon>
    </lineage>
</organism>
<protein>
    <submittedName>
        <fullName evidence="4">Pentatricopeptide repeat-containing protein At1g53600, mitochondrial-like</fullName>
    </submittedName>
</protein>
<dbReference type="OrthoDB" id="1903086at2759"/>
<evidence type="ECO:0000256" key="2">
    <source>
        <dbReference type="PROSITE-ProRule" id="PRU00708"/>
    </source>
</evidence>
<dbReference type="AlphaFoldDB" id="A0A6P6SC04"/>
<keyword evidence="1" id="KW-0677">Repeat</keyword>
<dbReference type="RefSeq" id="XP_027063713.1">
    <property type="nucleotide sequence ID" value="XM_027207912.2"/>
</dbReference>
<dbReference type="NCBIfam" id="TIGR00756">
    <property type="entry name" value="PPR"/>
    <property type="match status" value="8"/>
</dbReference>
<dbReference type="SUPFAM" id="SSF48452">
    <property type="entry name" value="TPR-like"/>
    <property type="match status" value="1"/>
</dbReference>
<evidence type="ECO:0000313" key="4">
    <source>
        <dbReference type="RefSeq" id="XP_027063713.1"/>
    </source>
</evidence>
<dbReference type="InterPro" id="IPR046960">
    <property type="entry name" value="PPR_At4g14850-like_plant"/>
</dbReference>
<dbReference type="InterPro" id="IPR011990">
    <property type="entry name" value="TPR-like_helical_dom_sf"/>
</dbReference>
<dbReference type="Pfam" id="PF01535">
    <property type="entry name" value="PPR"/>
    <property type="match status" value="10"/>
</dbReference>
<dbReference type="GO" id="GO:0003723">
    <property type="term" value="F:RNA binding"/>
    <property type="evidence" value="ECO:0007669"/>
    <property type="project" value="InterPro"/>
</dbReference>
<dbReference type="Proteomes" id="UP001652660">
    <property type="component" value="Chromosome 5e"/>
</dbReference>
<dbReference type="PANTHER" id="PTHR47926:SF347">
    <property type="entry name" value="PENTATRICOPEPTIDE REPEAT-CONTAINING PROTEIN"/>
    <property type="match status" value="1"/>
</dbReference>
<dbReference type="InterPro" id="IPR046848">
    <property type="entry name" value="E_motif"/>
</dbReference>
<gene>
    <name evidence="4" type="primary">LOC113690095</name>
</gene>
<feature type="repeat" description="PPR" evidence="2">
    <location>
        <begin position="170"/>
        <end position="204"/>
    </location>
</feature>
<dbReference type="GeneID" id="113690095"/>
<reference evidence="4" key="2">
    <citation type="submission" date="2025-08" db="UniProtKB">
        <authorList>
            <consortium name="RefSeq"/>
        </authorList>
    </citation>
    <scope>IDENTIFICATION</scope>
    <source>
        <tissue evidence="4">Leaves</tissue>
    </source>
</reference>
<keyword evidence="3" id="KW-1185">Reference proteome</keyword>
<dbReference type="Pfam" id="PF12854">
    <property type="entry name" value="PPR_1"/>
    <property type="match status" value="1"/>
</dbReference>
<dbReference type="InterPro" id="IPR002885">
    <property type="entry name" value="PPR_rpt"/>
</dbReference>
<accession>A0A6P6SC04</accession>
<dbReference type="Pfam" id="PF20431">
    <property type="entry name" value="E_motif"/>
    <property type="match status" value="1"/>
</dbReference>
<dbReference type="PANTHER" id="PTHR47926">
    <property type="entry name" value="PENTATRICOPEPTIDE REPEAT-CONTAINING PROTEIN"/>
    <property type="match status" value="1"/>
</dbReference>
<dbReference type="FunFam" id="1.25.40.10:FF:001093">
    <property type="entry name" value="Pentatricopeptide repeat-containing protein At2g34400"/>
    <property type="match status" value="1"/>
</dbReference>
<feature type="repeat" description="PPR" evidence="2">
    <location>
        <begin position="497"/>
        <end position="531"/>
    </location>
</feature>
<dbReference type="FunFam" id="1.25.40.10:FF:000606">
    <property type="entry name" value="Putative pentatricopeptide repeat-containing protein"/>
    <property type="match status" value="1"/>
</dbReference>
<proteinExistence type="predicted"/>
<dbReference type="PROSITE" id="PS51375">
    <property type="entry name" value="PPR"/>
    <property type="match status" value="6"/>
</dbReference>
<name>A0A6P6SC04_COFAR</name>
<evidence type="ECO:0000256" key="1">
    <source>
        <dbReference type="ARBA" id="ARBA00022737"/>
    </source>
</evidence>
<feature type="repeat" description="PPR" evidence="2">
    <location>
        <begin position="232"/>
        <end position="266"/>
    </location>
</feature>
<reference evidence="3" key="1">
    <citation type="journal article" date="2025" name="Foods">
        <title>Unveiling the Microbial Signatures of Arabica Coffee Cherries: Insights into Ripeness Specific Diversity, Functional Traits, and Implications for Quality and Safety.</title>
        <authorList>
            <consortium name="RefSeq"/>
            <person name="Tenea G.N."/>
            <person name="Cifuentes V."/>
            <person name="Reyes P."/>
            <person name="Cevallos-Vallejos M."/>
        </authorList>
    </citation>
    <scope>NUCLEOTIDE SEQUENCE [LARGE SCALE GENOMIC DNA]</scope>
</reference>
<evidence type="ECO:0000313" key="3">
    <source>
        <dbReference type="Proteomes" id="UP001652660"/>
    </source>
</evidence>
<sequence length="721" mass="81290">MLANRTSPQLYKALKKPSLQIFSTLVFATQTNLSKTKTETNKFLVYCNSQITKHGRDGNIKEAESVFNRMPTRNVVSYTAMLTAYAQNGQLKRARELFDEMPERTIASWNAMITAYTRSKGGIFEGFRLFVKMPERNEVSCAAMITGFVNSGRFDEAEKLYNETPLELRDPSCSNVLINGYLKMGRLDEATQIFDSMMKKDVVSWSSMVDGYCKNDRVDEAREFFDAIWERNEVTWSSMINGYMKLGRFRDGLGLFSEMRREDAVRIEPILVTTIFEACGRFDRYTEGCQVHGLVSQLGFEFDVFLGNSLITMYSRFRCMDVARSVFDMMLEKDIVSWNSLISGYIQNKDLEEAYGLFEKAPEKDVVSWTTMITGYSEEGLTEKCIGLFTMMPEKDAIAWTALISGFVINGQYEEAICSFFQMLQTAVRPNPLTLSSALSASAGLATLNQGTQIHAQVIKRNMESDLSIQNTLVSFYSKCGNVDDAYRIFNSIMAPNIVSFNSMISGFAQNGFGKEALKLFEKSQSRGYEPTEITFLGVLSACTHVGLVEEGRNYFRLMKSLYKIEPGPDHYACMVDLLGRSGLLDDAVTFINSMPFVPDSGVWGALLAASRTRFRVDLAMLAAENISKLEPNNAAPYVVLSDMYSFAGKKKDEERVRTAKKLQGIKKSPGCSWITVKNKVNTFLSGDQSHASFKGIKCILCLILDEMKELHWLDHDWLPP</sequence>